<dbReference type="EMBL" id="JARJCM010000421">
    <property type="protein sequence ID" value="KAJ7017251.1"/>
    <property type="molecule type" value="Genomic_DNA"/>
</dbReference>
<protein>
    <submittedName>
        <fullName evidence="2">Uncharacterized protein</fullName>
    </submittedName>
</protein>
<feature type="transmembrane region" description="Helical" evidence="1">
    <location>
        <begin position="39"/>
        <end position="55"/>
    </location>
</feature>
<keyword evidence="1" id="KW-1133">Transmembrane helix</keyword>
<keyword evidence="1" id="KW-0472">Membrane</keyword>
<accession>A0AAD6RXH0</accession>
<feature type="transmembrane region" description="Helical" evidence="1">
    <location>
        <begin position="14"/>
        <end position="32"/>
    </location>
</feature>
<proteinExistence type="predicted"/>
<keyword evidence="3" id="KW-1185">Reference proteome</keyword>
<keyword evidence="1" id="KW-0812">Transmembrane</keyword>
<gene>
    <name evidence="2" type="ORF">C8F04DRAFT_1157035</name>
</gene>
<comment type="caution">
    <text evidence="2">The sequence shown here is derived from an EMBL/GenBank/DDBJ whole genome shotgun (WGS) entry which is preliminary data.</text>
</comment>
<organism evidence="2 3">
    <name type="scientific">Mycena alexandri</name>
    <dbReference type="NCBI Taxonomy" id="1745969"/>
    <lineage>
        <taxon>Eukaryota</taxon>
        <taxon>Fungi</taxon>
        <taxon>Dikarya</taxon>
        <taxon>Basidiomycota</taxon>
        <taxon>Agaricomycotina</taxon>
        <taxon>Agaricomycetes</taxon>
        <taxon>Agaricomycetidae</taxon>
        <taxon>Agaricales</taxon>
        <taxon>Marasmiineae</taxon>
        <taxon>Mycenaceae</taxon>
        <taxon>Mycena</taxon>
    </lineage>
</organism>
<evidence type="ECO:0000313" key="3">
    <source>
        <dbReference type="Proteomes" id="UP001218188"/>
    </source>
</evidence>
<evidence type="ECO:0000313" key="2">
    <source>
        <dbReference type="EMBL" id="KAJ7017251.1"/>
    </source>
</evidence>
<dbReference type="Proteomes" id="UP001218188">
    <property type="component" value="Unassembled WGS sequence"/>
</dbReference>
<reference evidence="2" key="1">
    <citation type="submission" date="2023-03" db="EMBL/GenBank/DDBJ databases">
        <title>Massive genome expansion in bonnet fungi (Mycena s.s.) driven by repeated elements and novel gene families across ecological guilds.</title>
        <authorList>
            <consortium name="Lawrence Berkeley National Laboratory"/>
            <person name="Harder C.B."/>
            <person name="Miyauchi S."/>
            <person name="Viragh M."/>
            <person name="Kuo A."/>
            <person name="Thoen E."/>
            <person name="Andreopoulos B."/>
            <person name="Lu D."/>
            <person name="Skrede I."/>
            <person name="Drula E."/>
            <person name="Henrissat B."/>
            <person name="Morin E."/>
            <person name="Kohler A."/>
            <person name="Barry K."/>
            <person name="LaButti K."/>
            <person name="Morin E."/>
            <person name="Salamov A."/>
            <person name="Lipzen A."/>
            <person name="Mereny Z."/>
            <person name="Hegedus B."/>
            <person name="Baldrian P."/>
            <person name="Stursova M."/>
            <person name="Weitz H."/>
            <person name="Taylor A."/>
            <person name="Grigoriev I.V."/>
            <person name="Nagy L.G."/>
            <person name="Martin F."/>
            <person name="Kauserud H."/>
        </authorList>
    </citation>
    <scope>NUCLEOTIDE SEQUENCE</scope>
    <source>
        <strain evidence="2">CBHHK200</strain>
    </source>
</reference>
<evidence type="ECO:0000256" key="1">
    <source>
        <dbReference type="SAM" id="Phobius"/>
    </source>
</evidence>
<name>A0AAD6RXH0_9AGAR</name>
<feature type="non-terminal residue" evidence="2">
    <location>
        <position position="94"/>
    </location>
</feature>
<sequence length="94" mass="10721">MVLNLVSARVPSPAIRATTLLRLFVVITPFSFPSIRTQTSRAIFHLTILFYFFIFSARSLSSFFCCSVCFSGVLSSLFFPCPFRLARYVVYVFI</sequence>
<dbReference type="AlphaFoldDB" id="A0AAD6RXH0"/>